<dbReference type="Proteomes" id="UP000585272">
    <property type="component" value="Unassembled WGS sequence"/>
</dbReference>
<name>A0A840IHS4_9ACTN</name>
<protein>
    <submittedName>
        <fullName evidence="1">Glycosyltransferase involved in cell wall biosynthesis</fullName>
    </submittedName>
</protein>
<keyword evidence="2" id="KW-1185">Reference proteome</keyword>
<dbReference type="AlphaFoldDB" id="A0A840IHS4"/>
<keyword evidence="1" id="KW-0808">Transferase</keyword>
<organism evidence="1 2">
    <name type="scientific">Conexibacter arvalis</name>
    <dbReference type="NCBI Taxonomy" id="912552"/>
    <lineage>
        <taxon>Bacteria</taxon>
        <taxon>Bacillati</taxon>
        <taxon>Actinomycetota</taxon>
        <taxon>Thermoleophilia</taxon>
        <taxon>Solirubrobacterales</taxon>
        <taxon>Conexibacteraceae</taxon>
        <taxon>Conexibacter</taxon>
    </lineage>
</organism>
<dbReference type="Gene3D" id="3.40.50.2000">
    <property type="entry name" value="Glycogen Phosphorylase B"/>
    <property type="match status" value="1"/>
</dbReference>
<comment type="caution">
    <text evidence="1">The sequence shown here is derived from an EMBL/GenBank/DDBJ whole genome shotgun (WGS) entry which is preliminary data.</text>
</comment>
<dbReference type="GO" id="GO:0016740">
    <property type="term" value="F:transferase activity"/>
    <property type="evidence" value="ECO:0007669"/>
    <property type="project" value="UniProtKB-KW"/>
</dbReference>
<sequence length="350" mass="37999">MRIAVLCDRRIVNSLYRASIPFGALQERGHDVRWDGNKGASFDVEMLAGCDLVFVHRHFDRDMQRLAGALRDRGVALWWDNDDDILAVPKGAPGYESVGGLRGKQIFAGMVKMMQAADVVTTPSAVLADKYRGHGAAVVTVLENYLPNGAVVGRSRRRREGPVIGWIGGLEHQIDVEALGIASALDRVCGRHRGARVVSVGVKLSMDAPYEHIPGVAFSRLSEVAAGFDVGIAPLADIALNRSRSNVKLKEYAAAGTPWLASAMGPYVGMGEREGGRLVADDGWAEAVERLLSSRWERGRLARRAAKWAHSQTIGANVEAWEQVARDAVDRARVRRTAGARRHVRPAAGS</sequence>
<dbReference type="EMBL" id="JACHNU010000007">
    <property type="protein sequence ID" value="MBB4664329.1"/>
    <property type="molecule type" value="Genomic_DNA"/>
</dbReference>
<accession>A0A840IHS4</accession>
<evidence type="ECO:0000313" key="1">
    <source>
        <dbReference type="EMBL" id="MBB4664329.1"/>
    </source>
</evidence>
<gene>
    <name evidence="1" type="ORF">BDZ31_003940</name>
</gene>
<proteinExistence type="predicted"/>
<reference evidence="1 2" key="1">
    <citation type="submission" date="2020-08" db="EMBL/GenBank/DDBJ databases">
        <title>Genomic Encyclopedia of Archaeal and Bacterial Type Strains, Phase II (KMG-II): from individual species to whole genera.</title>
        <authorList>
            <person name="Goeker M."/>
        </authorList>
    </citation>
    <scope>NUCLEOTIDE SEQUENCE [LARGE SCALE GENOMIC DNA]</scope>
    <source>
        <strain evidence="1 2">DSM 23288</strain>
    </source>
</reference>
<dbReference type="SUPFAM" id="SSF53756">
    <property type="entry name" value="UDP-Glycosyltransferase/glycogen phosphorylase"/>
    <property type="match status" value="1"/>
</dbReference>
<dbReference type="RefSeq" id="WP_183344306.1">
    <property type="nucleotide sequence ID" value="NZ_JACHNU010000007.1"/>
</dbReference>
<evidence type="ECO:0000313" key="2">
    <source>
        <dbReference type="Proteomes" id="UP000585272"/>
    </source>
</evidence>